<keyword evidence="7" id="KW-0418">Kinase</keyword>
<dbReference type="SUPFAM" id="SSF55785">
    <property type="entry name" value="PYP-like sensor domain (PAS domain)"/>
    <property type="match status" value="1"/>
</dbReference>
<evidence type="ECO:0000256" key="8">
    <source>
        <dbReference type="ARBA" id="ARBA00022840"/>
    </source>
</evidence>
<dbReference type="PANTHER" id="PTHR41523:SF7">
    <property type="entry name" value="HISTIDINE KINASE"/>
    <property type="match status" value="1"/>
</dbReference>
<dbReference type="GO" id="GO:0004673">
    <property type="term" value="F:protein histidine kinase activity"/>
    <property type="evidence" value="ECO:0007669"/>
    <property type="project" value="UniProtKB-EC"/>
</dbReference>
<keyword evidence="8" id="KW-0067">ATP-binding</keyword>
<evidence type="ECO:0000256" key="3">
    <source>
        <dbReference type="ARBA" id="ARBA00021740"/>
    </source>
</evidence>
<dbReference type="OrthoDB" id="341208at2"/>
<dbReference type="AlphaFoldDB" id="A0A4Q9VVR4"/>
<evidence type="ECO:0000256" key="2">
    <source>
        <dbReference type="ARBA" id="ARBA00012438"/>
    </source>
</evidence>
<evidence type="ECO:0000259" key="9">
    <source>
        <dbReference type="PROSITE" id="PS50112"/>
    </source>
</evidence>
<dbReference type="Pfam" id="PF07536">
    <property type="entry name" value="HWE_HK"/>
    <property type="match status" value="1"/>
</dbReference>
<organism evidence="10 11">
    <name type="scientific">Siculibacillus lacustris</name>
    <dbReference type="NCBI Taxonomy" id="1549641"/>
    <lineage>
        <taxon>Bacteria</taxon>
        <taxon>Pseudomonadati</taxon>
        <taxon>Pseudomonadota</taxon>
        <taxon>Alphaproteobacteria</taxon>
        <taxon>Hyphomicrobiales</taxon>
        <taxon>Ancalomicrobiaceae</taxon>
        <taxon>Siculibacillus</taxon>
    </lineage>
</organism>
<dbReference type="EC" id="2.7.13.3" evidence="2"/>
<feature type="domain" description="PAS" evidence="9">
    <location>
        <begin position="17"/>
        <end position="71"/>
    </location>
</feature>
<dbReference type="InterPro" id="IPR035965">
    <property type="entry name" value="PAS-like_dom_sf"/>
</dbReference>
<evidence type="ECO:0000256" key="6">
    <source>
        <dbReference type="ARBA" id="ARBA00022741"/>
    </source>
</evidence>
<dbReference type="SMART" id="SM00091">
    <property type="entry name" value="PAS"/>
    <property type="match status" value="1"/>
</dbReference>
<proteinExistence type="predicted"/>
<dbReference type="InterPro" id="IPR000014">
    <property type="entry name" value="PAS"/>
</dbReference>
<evidence type="ECO:0000313" key="11">
    <source>
        <dbReference type="Proteomes" id="UP000292781"/>
    </source>
</evidence>
<evidence type="ECO:0000256" key="5">
    <source>
        <dbReference type="ARBA" id="ARBA00022679"/>
    </source>
</evidence>
<name>A0A4Q9VVR4_9HYPH</name>
<dbReference type="EMBL" id="SJFN01000004">
    <property type="protein sequence ID" value="TBW40366.1"/>
    <property type="molecule type" value="Genomic_DNA"/>
</dbReference>
<protein>
    <recommendedName>
        <fullName evidence="3">Blue-light-activated histidine kinase</fullName>
        <ecNumber evidence="2">2.7.13.3</ecNumber>
    </recommendedName>
</protein>
<keyword evidence="6" id="KW-0547">Nucleotide-binding</keyword>
<dbReference type="CDD" id="cd00130">
    <property type="entry name" value="PAS"/>
    <property type="match status" value="1"/>
</dbReference>
<comment type="caution">
    <text evidence="10">The sequence shown here is derived from an EMBL/GenBank/DDBJ whole genome shotgun (WGS) entry which is preliminary data.</text>
</comment>
<dbReference type="InterPro" id="IPR011102">
    <property type="entry name" value="Sig_transdc_His_kinase_HWE"/>
</dbReference>
<evidence type="ECO:0000256" key="7">
    <source>
        <dbReference type="ARBA" id="ARBA00022777"/>
    </source>
</evidence>
<dbReference type="InterPro" id="IPR013656">
    <property type="entry name" value="PAS_4"/>
</dbReference>
<keyword evidence="5" id="KW-0808">Transferase</keyword>
<comment type="catalytic activity">
    <reaction evidence="1">
        <text>ATP + protein L-histidine = ADP + protein N-phospho-L-histidine.</text>
        <dbReference type="EC" id="2.7.13.3"/>
    </reaction>
</comment>
<evidence type="ECO:0000256" key="1">
    <source>
        <dbReference type="ARBA" id="ARBA00000085"/>
    </source>
</evidence>
<dbReference type="Pfam" id="PF08448">
    <property type="entry name" value="PAS_4"/>
    <property type="match status" value="1"/>
</dbReference>
<sequence length="344" mass="38168">MSGRPSPRPRARRRTGMNIDFERLFHALPSPYMLLDRELRFVDMNATYLAVTGRSREDLIGRHVFEAFPEEGEALALFRSAFERAAAGEANTVVRRLFRIPDGRGGLRDVWWTCHHIPVFDGEGRPCGLLQKAEDVTGLVAAERLQGVVAREFDHRIKNMLATIMAIARRTARNAASLESFLDGFDERLMALGRTHQLLVRNGWDGMNLGELLKGELSLYDARDHRVSLSGPEVRIHGTGAQALGLAIHELATNAAKYGALARPDTRLAVSWTLDAGAGDLEIVWRETGLRDLAPPTARGFGSTIIEKVMPLELAARVERRFLPDGLDCVIRIPADRLAPPPLD</sequence>
<dbReference type="InterPro" id="IPR036890">
    <property type="entry name" value="HATPase_C_sf"/>
</dbReference>
<dbReference type="SMART" id="SM00911">
    <property type="entry name" value="HWE_HK"/>
    <property type="match status" value="1"/>
</dbReference>
<accession>A0A4Q9VVR4</accession>
<keyword evidence="11" id="KW-1185">Reference proteome</keyword>
<dbReference type="Proteomes" id="UP000292781">
    <property type="component" value="Unassembled WGS sequence"/>
</dbReference>
<keyword evidence="4" id="KW-0597">Phosphoprotein</keyword>
<dbReference type="GO" id="GO:0005524">
    <property type="term" value="F:ATP binding"/>
    <property type="evidence" value="ECO:0007669"/>
    <property type="project" value="UniProtKB-KW"/>
</dbReference>
<gene>
    <name evidence="10" type="ORF">EYW49_04060</name>
</gene>
<dbReference type="NCBIfam" id="TIGR00229">
    <property type="entry name" value="sensory_box"/>
    <property type="match status" value="1"/>
</dbReference>
<dbReference type="Gene3D" id="3.30.450.20">
    <property type="entry name" value="PAS domain"/>
    <property type="match status" value="1"/>
</dbReference>
<reference evidence="10 11" key="1">
    <citation type="submission" date="2019-02" db="EMBL/GenBank/DDBJ databases">
        <title>Siculibacillus lacustris gen. nov., sp. nov., a new rosette-forming bacterium isolated from a freshwater crater lake (Lake St. Ana, Romania).</title>
        <authorList>
            <person name="Felfoldi T."/>
            <person name="Marton Z."/>
            <person name="Szabo A."/>
            <person name="Mentes A."/>
            <person name="Boka K."/>
            <person name="Marialigeti K."/>
            <person name="Mathe I."/>
            <person name="Koncz M."/>
            <person name="Schumann P."/>
            <person name="Toth E."/>
        </authorList>
    </citation>
    <scope>NUCLEOTIDE SEQUENCE [LARGE SCALE GENOMIC DNA]</scope>
    <source>
        <strain evidence="10 11">SA-279</strain>
    </source>
</reference>
<evidence type="ECO:0000256" key="4">
    <source>
        <dbReference type="ARBA" id="ARBA00022553"/>
    </source>
</evidence>
<dbReference type="PANTHER" id="PTHR41523">
    <property type="entry name" value="TWO-COMPONENT SYSTEM SENSOR PROTEIN"/>
    <property type="match status" value="1"/>
</dbReference>
<dbReference type="Gene3D" id="3.30.565.10">
    <property type="entry name" value="Histidine kinase-like ATPase, C-terminal domain"/>
    <property type="match status" value="1"/>
</dbReference>
<evidence type="ECO:0000313" key="10">
    <source>
        <dbReference type="EMBL" id="TBW40366.1"/>
    </source>
</evidence>
<dbReference type="PROSITE" id="PS50112">
    <property type="entry name" value="PAS"/>
    <property type="match status" value="1"/>
</dbReference>